<dbReference type="PANTHER" id="PTHR43157:SF31">
    <property type="entry name" value="PHOSPHATIDYLINOSITOL-GLYCAN BIOSYNTHESIS CLASS F PROTEIN"/>
    <property type="match status" value="1"/>
</dbReference>
<organism evidence="2 3">
    <name type="scientific">Diplogelasinospora grovesii</name>
    <dbReference type="NCBI Taxonomy" id="303347"/>
    <lineage>
        <taxon>Eukaryota</taxon>
        <taxon>Fungi</taxon>
        <taxon>Dikarya</taxon>
        <taxon>Ascomycota</taxon>
        <taxon>Pezizomycotina</taxon>
        <taxon>Sordariomycetes</taxon>
        <taxon>Sordariomycetidae</taxon>
        <taxon>Sordariales</taxon>
        <taxon>Diplogelasinosporaceae</taxon>
        <taxon>Diplogelasinospora</taxon>
    </lineage>
</organism>
<proteinExistence type="predicted"/>
<comment type="caution">
    <text evidence="2">The sequence shown here is derived from an EMBL/GenBank/DDBJ whole genome shotgun (WGS) entry which is preliminary data.</text>
</comment>
<keyword evidence="1" id="KW-0560">Oxidoreductase</keyword>
<evidence type="ECO:0000256" key="1">
    <source>
        <dbReference type="ARBA" id="ARBA00023002"/>
    </source>
</evidence>
<sequence length="328" mass="35796">MDIFYRQFFARLPYPTGSHAGKTVIITGSNVGLGKEAARHFARLGVSRLVLAVHSLEKGRAAKEDIEATTNCGANMIQVWQLDMASASVQEFAARVDAELDRVDMFIANAGVWRAHFDVAEEDEETISVNVVSTFLLAGLVLPKLKATAAADEFSSSSTRPTFTIVSSEVHSFTTLPQRSAPDGQIFAAISDRSAPKEVWDQQYSVSKLLEVFGVRAIAEKSPASVLPVTVNCVNPGLCHSELARDYPTWGFFLMKLFLARSTEAGSRTLVHAATQGAESHGQYLSEYRVREPAPFVTSPEGKVAQDRVWSELVKKLEAIKPGVTSNF</sequence>
<keyword evidence="3" id="KW-1185">Reference proteome</keyword>
<dbReference type="InterPro" id="IPR002347">
    <property type="entry name" value="SDR_fam"/>
</dbReference>
<dbReference type="Proteomes" id="UP001303473">
    <property type="component" value="Unassembled WGS sequence"/>
</dbReference>
<dbReference type="AlphaFoldDB" id="A0AAN6MXD1"/>
<dbReference type="SUPFAM" id="SSF51735">
    <property type="entry name" value="NAD(P)-binding Rossmann-fold domains"/>
    <property type="match status" value="1"/>
</dbReference>
<protein>
    <submittedName>
        <fullName evidence="2">Short-chain dehydrogenase</fullName>
    </submittedName>
</protein>
<dbReference type="Gene3D" id="3.40.50.720">
    <property type="entry name" value="NAD(P)-binding Rossmann-like Domain"/>
    <property type="match status" value="1"/>
</dbReference>
<name>A0AAN6MXD1_9PEZI</name>
<dbReference type="EMBL" id="MU853960">
    <property type="protein sequence ID" value="KAK3934800.1"/>
    <property type="molecule type" value="Genomic_DNA"/>
</dbReference>
<dbReference type="GO" id="GO:0016491">
    <property type="term" value="F:oxidoreductase activity"/>
    <property type="evidence" value="ECO:0007669"/>
    <property type="project" value="UniProtKB-KW"/>
</dbReference>
<reference evidence="3" key="1">
    <citation type="journal article" date="2023" name="Mol. Phylogenet. Evol.">
        <title>Genome-scale phylogeny and comparative genomics of the fungal order Sordariales.</title>
        <authorList>
            <person name="Hensen N."/>
            <person name="Bonometti L."/>
            <person name="Westerberg I."/>
            <person name="Brannstrom I.O."/>
            <person name="Guillou S."/>
            <person name="Cros-Aarteil S."/>
            <person name="Calhoun S."/>
            <person name="Haridas S."/>
            <person name="Kuo A."/>
            <person name="Mondo S."/>
            <person name="Pangilinan J."/>
            <person name="Riley R."/>
            <person name="LaButti K."/>
            <person name="Andreopoulos B."/>
            <person name="Lipzen A."/>
            <person name="Chen C."/>
            <person name="Yan M."/>
            <person name="Daum C."/>
            <person name="Ng V."/>
            <person name="Clum A."/>
            <person name="Steindorff A."/>
            <person name="Ohm R.A."/>
            <person name="Martin F."/>
            <person name="Silar P."/>
            <person name="Natvig D.O."/>
            <person name="Lalanne C."/>
            <person name="Gautier V."/>
            <person name="Ament-Velasquez S.L."/>
            <person name="Kruys A."/>
            <person name="Hutchinson M.I."/>
            <person name="Powell A.J."/>
            <person name="Barry K."/>
            <person name="Miller A.N."/>
            <person name="Grigoriev I.V."/>
            <person name="Debuchy R."/>
            <person name="Gladieux P."/>
            <person name="Hiltunen Thoren M."/>
            <person name="Johannesson H."/>
        </authorList>
    </citation>
    <scope>NUCLEOTIDE SEQUENCE [LARGE SCALE GENOMIC DNA]</scope>
    <source>
        <strain evidence="3">CBS 340.73</strain>
    </source>
</reference>
<evidence type="ECO:0000313" key="3">
    <source>
        <dbReference type="Proteomes" id="UP001303473"/>
    </source>
</evidence>
<accession>A0AAN6MXD1</accession>
<evidence type="ECO:0000313" key="2">
    <source>
        <dbReference type="EMBL" id="KAK3934800.1"/>
    </source>
</evidence>
<dbReference type="InterPro" id="IPR036291">
    <property type="entry name" value="NAD(P)-bd_dom_sf"/>
</dbReference>
<dbReference type="PRINTS" id="PR00081">
    <property type="entry name" value="GDHRDH"/>
</dbReference>
<dbReference type="PANTHER" id="PTHR43157">
    <property type="entry name" value="PHOSPHATIDYLINOSITOL-GLYCAN BIOSYNTHESIS CLASS F PROTEIN-RELATED"/>
    <property type="match status" value="1"/>
</dbReference>
<gene>
    <name evidence="2" type="ORF">QBC46DRAFT_425559</name>
</gene>
<dbReference type="Pfam" id="PF00106">
    <property type="entry name" value="adh_short"/>
    <property type="match status" value="1"/>
</dbReference>